<name>A0A9P4M5L4_9PEZI</name>
<dbReference type="Gene3D" id="3.40.50.720">
    <property type="entry name" value="NAD(P)-binding Rossmann-like Domain"/>
    <property type="match status" value="1"/>
</dbReference>
<dbReference type="SUPFAM" id="SSF51735">
    <property type="entry name" value="NAD(P)-binding Rossmann-fold domains"/>
    <property type="match status" value="1"/>
</dbReference>
<dbReference type="PANTHER" id="PTHR44169">
    <property type="entry name" value="NADPH-DEPENDENT 1-ACYLDIHYDROXYACETONE PHOSPHATE REDUCTASE"/>
    <property type="match status" value="1"/>
</dbReference>
<sequence>MAPTVLITGCTKGSMGYSLAKEFARRGWHVYATARKVESMEGLDAAGKVTLLSLDVTNHESLVAARDRVSSENGGKLDVLYHNAGRRSLVMAIDSDPKSDFDDDVALFKTNLFGIMDANRLFAPLLISAMGTVVLTGSVSGRIPQPSQAAYNASKAALEMYSKILRLELAPLSVKVVYTLTGGVQTHQSAQRVKFPPESLYRPIEKKMNDAWEKYERIGMDPDSYAKYVVGKVVQKHPPENIWAGYGSRITWFIETTGMQWIYDRMMKSDYGLDRPLR</sequence>
<dbReference type="GO" id="GO:0004806">
    <property type="term" value="F:triacylglycerol lipase activity"/>
    <property type="evidence" value="ECO:0007669"/>
    <property type="project" value="TreeGrafter"/>
</dbReference>
<dbReference type="EMBL" id="ML978131">
    <property type="protein sequence ID" value="KAF2095427.1"/>
    <property type="molecule type" value="Genomic_DNA"/>
</dbReference>
<evidence type="ECO:0000256" key="2">
    <source>
        <dbReference type="ARBA" id="ARBA00022857"/>
    </source>
</evidence>
<evidence type="ECO:0000256" key="3">
    <source>
        <dbReference type="ARBA" id="ARBA00023002"/>
    </source>
</evidence>
<dbReference type="PANTHER" id="PTHR44169:SF6">
    <property type="entry name" value="NADPH-DEPENDENT 1-ACYLDIHYDROXYACETONE PHOSPHATE REDUCTASE"/>
    <property type="match status" value="1"/>
</dbReference>
<gene>
    <name evidence="6" type="ORF">NA57DRAFT_67846</name>
</gene>
<dbReference type="InterPro" id="IPR036291">
    <property type="entry name" value="NAD(P)-bd_dom_sf"/>
</dbReference>
<reference evidence="6" key="1">
    <citation type="journal article" date="2020" name="Stud. Mycol.">
        <title>101 Dothideomycetes genomes: a test case for predicting lifestyles and emergence of pathogens.</title>
        <authorList>
            <person name="Haridas S."/>
            <person name="Albert R."/>
            <person name="Binder M."/>
            <person name="Bloem J."/>
            <person name="Labutti K."/>
            <person name="Salamov A."/>
            <person name="Andreopoulos B."/>
            <person name="Baker S."/>
            <person name="Barry K."/>
            <person name="Bills G."/>
            <person name="Bluhm B."/>
            <person name="Cannon C."/>
            <person name="Castanera R."/>
            <person name="Culley D."/>
            <person name="Daum C."/>
            <person name="Ezra D."/>
            <person name="Gonzalez J."/>
            <person name="Henrissat B."/>
            <person name="Kuo A."/>
            <person name="Liang C."/>
            <person name="Lipzen A."/>
            <person name="Lutzoni F."/>
            <person name="Magnuson J."/>
            <person name="Mondo S."/>
            <person name="Nolan M."/>
            <person name="Ohm R."/>
            <person name="Pangilinan J."/>
            <person name="Park H.-J."/>
            <person name="Ramirez L."/>
            <person name="Alfaro M."/>
            <person name="Sun H."/>
            <person name="Tritt A."/>
            <person name="Yoshinaga Y."/>
            <person name="Zwiers L.-H."/>
            <person name="Turgeon B."/>
            <person name="Goodwin S."/>
            <person name="Spatafora J."/>
            <person name="Crous P."/>
            <person name="Grigoriev I."/>
        </authorList>
    </citation>
    <scope>NUCLEOTIDE SEQUENCE</scope>
    <source>
        <strain evidence="6">CBS 133067</strain>
    </source>
</reference>
<dbReference type="AlphaFoldDB" id="A0A9P4M5L4"/>
<dbReference type="Pfam" id="PF00106">
    <property type="entry name" value="adh_short"/>
    <property type="match status" value="1"/>
</dbReference>
<organism evidence="6 7">
    <name type="scientific">Rhizodiscina lignyota</name>
    <dbReference type="NCBI Taxonomy" id="1504668"/>
    <lineage>
        <taxon>Eukaryota</taxon>
        <taxon>Fungi</taxon>
        <taxon>Dikarya</taxon>
        <taxon>Ascomycota</taxon>
        <taxon>Pezizomycotina</taxon>
        <taxon>Dothideomycetes</taxon>
        <taxon>Pleosporomycetidae</taxon>
        <taxon>Aulographales</taxon>
        <taxon>Rhizodiscinaceae</taxon>
        <taxon>Rhizodiscina</taxon>
    </lineage>
</organism>
<evidence type="ECO:0000256" key="1">
    <source>
        <dbReference type="ARBA" id="ARBA00006484"/>
    </source>
</evidence>
<dbReference type="PROSITE" id="PS00061">
    <property type="entry name" value="ADH_SHORT"/>
    <property type="match status" value="1"/>
</dbReference>
<feature type="domain" description="Ketoreductase" evidence="5">
    <location>
        <begin position="3"/>
        <end position="183"/>
    </location>
</feature>
<evidence type="ECO:0000259" key="5">
    <source>
        <dbReference type="SMART" id="SM00822"/>
    </source>
</evidence>
<proteinExistence type="inferred from homology"/>
<dbReference type="InterPro" id="IPR057326">
    <property type="entry name" value="KR_dom"/>
</dbReference>
<dbReference type="Proteomes" id="UP000799772">
    <property type="component" value="Unassembled WGS sequence"/>
</dbReference>
<keyword evidence="3" id="KW-0560">Oxidoreductase</keyword>
<dbReference type="InterPro" id="IPR020904">
    <property type="entry name" value="Sc_DH/Rdtase_CS"/>
</dbReference>
<evidence type="ECO:0000313" key="6">
    <source>
        <dbReference type="EMBL" id="KAF2095427.1"/>
    </source>
</evidence>
<dbReference type="SMART" id="SM00822">
    <property type="entry name" value="PKS_KR"/>
    <property type="match status" value="1"/>
</dbReference>
<evidence type="ECO:0000256" key="4">
    <source>
        <dbReference type="RuleBase" id="RU000363"/>
    </source>
</evidence>
<evidence type="ECO:0000313" key="7">
    <source>
        <dbReference type="Proteomes" id="UP000799772"/>
    </source>
</evidence>
<dbReference type="GO" id="GO:0000140">
    <property type="term" value="F:acylglycerone-phosphate reductase (NADP+) activity"/>
    <property type="evidence" value="ECO:0007669"/>
    <property type="project" value="TreeGrafter"/>
</dbReference>
<dbReference type="GO" id="GO:0006654">
    <property type="term" value="P:phosphatidic acid biosynthetic process"/>
    <property type="evidence" value="ECO:0007669"/>
    <property type="project" value="TreeGrafter"/>
</dbReference>
<dbReference type="GO" id="GO:0005811">
    <property type="term" value="C:lipid droplet"/>
    <property type="evidence" value="ECO:0007669"/>
    <property type="project" value="TreeGrafter"/>
</dbReference>
<dbReference type="OrthoDB" id="2102561at2759"/>
<dbReference type="InterPro" id="IPR002347">
    <property type="entry name" value="SDR_fam"/>
</dbReference>
<accession>A0A9P4M5L4</accession>
<comment type="similarity">
    <text evidence="1 4">Belongs to the short-chain dehydrogenases/reductases (SDR) family.</text>
</comment>
<keyword evidence="2" id="KW-0521">NADP</keyword>
<dbReference type="GO" id="GO:0005783">
    <property type="term" value="C:endoplasmic reticulum"/>
    <property type="evidence" value="ECO:0007669"/>
    <property type="project" value="TreeGrafter"/>
</dbReference>
<comment type="caution">
    <text evidence="6">The sequence shown here is derived from an EMBL/GenBank/DDBJ whole genome shotgun (WGS) entry which is preliminary data.</text>
</comment>
<dbReference type="PRINTS" id="PR00081">
    <property type="entry name" value="GDHRDH"/>
</dbReference>
<keyword evidence="7" id="KW-1185">Reference proteome</keyword>
<dbReference type="PRINTS" id="PR00080">
    <property type="entry name" value="SDRFAMILY"/>
</dbReference>
<dbReference type="GO" id="GO:0019433">
    <property type="term" value="P:triglyceride catabolic process"/>
    <property type="evidence" value="ECO:0007669"/>
    <property type="project" value="TreeGrafter"/>
</dbReference>
<protein>
    <submittedName>
        <fullName evidence="6">NAD(P)-binding protein</fullName>
    </submittedName>
</protein>